<comment type="caution">
    <text evidence="1">The sequence shown here is derived from an EMBL/GenBank/DDBJ whole genome shotgun (WGS) entry which is preliminary data.</text>
</comment>
<proteinExistence type="predicted"/>
<accession>A0AAD3P800</accession>
<name>A0AAD3P800_NEPGR</name>
<evidence type="ECO:0000313" key="1">
    <source>
        <dbReference type="EMBL" id="GMH00053.1"/>
    </source>
</evidence>
<dbReference type="EMBL" id="BSYO01000001">
    <property type="protein sequence ID" value="GMH00053.1"/>
    <property type="molecule type" value="Genomic_DNA"/>
</dbReference>
<dbReference type="AlphaFoldDB" id="A0AAD3P800"/>
<sequence>MFSSELWCDLLHPCCYSGSDKLWIGLNRLTWGRSQTLNHKLTCDDPSSPYRICCTLAGPVQIITVLWCPLLSHGQLISRECQPFPVETLHVSITKLPNGSGLLCLEIT</sequence>
<keyword evidence="2" id="KW-1185">Reference proteome</keyword>
<dbReference type="Proteomes" id="UP001279734">
    <property type="component" value="Unassembled WGS sequence"/>
</dbReference>
<organism evidence="1 2">
    <name type="scientific">Nepenthes gracilis</name>
    <name type="common">Slender pitcher plant</name>
    <dbReference type="NCBI Taxonomy" id="150966"/>
    <lineage>
        <taxon>Eukaryota</taxon>
        <taxon>Viridiplantae</taxon>
        <taxon>Streptophyta</taxon>
        <taxon>Embryophyta</taxon>
        <taxon>Tracheophyta</taxon>
        <taxon>Spermatophyta</taxon>
        <taxon>Magnoliopsida</taxon>
        <taxon>eudicotyledons</taxon>
        <taxon>Gunneridae</taxon>
        <taxon>Pentapetalae</taxon>
        <taxon>Caryophyllales</taxon>
        <taxon>Nepenthaceae</taxon>
        <taxon>Nepenthes</taxon>
    </lineage>
</organism>
<gene>
    <name evidence="1" type="ORF">Nepgr_001892</name>
</gene>
<evidence type="ECO:0000313" key="2">
    <source>
        <dbReference type="Proteomes" id="UP001279734"/>
    </source>
</evidence>
<protein>
    <submittedName>
        <fullName evidence="1">Uncharacterized protein</fullName>
    </submittedName>
</protein>
<reference evidence="1" key="1">
    <citation type="submission" date="2023-05" db="EMBL/GenBank/DDBJ databases">
        <title>Nepenthes gracilis genome sequencing.</title>
        <authorList>
            <person name="Fukushima K."/>
        </authorList>
    </citation>
    <scope>NUCLEOTIDE SEQUENCE</scope>
    <source>
        <strain evidence="1">SING2019-196</strain>
    </source>
</reference>